<accession>A0A2C8YRK3</accession>
<dbReference type="Proteomes" id="UP000219440">
    <property type="component" value="Unassembled WGS sequence"/>
</dbReference>
<feature type="compositionally biased region" description="Low complexity" evidence="1">
    <location>
        <begin position="137"/>
        <end position="151"/>
    </location>
</feature>
<name>A0A2C8YRK3_9MICO</name>
<reference evidence="2 3" key="1">
    <citation type="submission" date="2017-09" db="EMBL/GenBank/DDBJ databases">
        <authorList>
            <person name="Ehlers B."/>
            <person name="Leendertz F.H."/>
        </authorList>
    </citation>
    <scope>NUCLEOTIDE SEQUENCE [LARGE SCALE GENOMIC DNA]</scope>
    <source>
        <strain evidence="2 3">CGMCC 1.05381</strain>
    </source>
</reference>
<sequence length="282" mass="28311">MSMFSKLTGLAQKALDKSGSSNQGGNSGQTDWRAIVRTAAGALTGDGRNPEPGRQAEPSNSSPAAQPVQGRSTVPPVPVSDADRAAIARYDYLLQTADPHQVELVHREAFERLTPAQRDQIQQRMHAELPAHERPRTSTADDLARTAARTEASRPGLLRGLLARAGGGAGHGAGRGALIGGAAAGAGLAAGGVLTAVAGGAIISSVAGPLLEQAANIGVDFESLASGINLESIAGGVDLGGLSGGVDELATSAGDTVSGLGDQVSELGSGFTLPGLDDLFGR</sequence>
<proteinExistence type="predicted"/>
<protein>
    <recommendedName>
        <fullName evidence="4">Cation-transporting ATPase</fullName>
    </recommendedName>
</protein>
<feature type="compositionally biased region" description="Basic and acidic residues" evidence="1">
    <location>
        <begin position="126"/>
        <end position="136"/>
    </location>
</feature>
<evidence type="ECO:0000313" key="3">
    <source>
        <dbReference type="Proteomes" id="UP000219440"/>
    </source>
</evidence>
<evidence type="ECO:0000256" key="1">
    <source>
        <dbReference type="SAM" id="MobiDB-lite"/>
    </source>
</evidence>
<dbReference type="OrthoDB" id="5520269at2"/>
<gene>
    <name evidence="2" type="ORF">SAMN06296378_0515</name>
</gene>
<feature type="compositionally biased region" description="Polar residues" evidence="1">
    <location>
        <begin position="57"/>
        <end position="72"/>
    </location>
</feature>
<evidence type="ECO:0000313" key="2">
    <source>
        <dbReference type="EMBL" id="SOE53178.1"/>
    </source>
</evidence>
<organism evidence="2 3">
    <name type="scientific">Salinibacterium xinjiangense</name>
    <dbReference type="NCBI Taxonomy" id="386302"/>
    <lineage>
        <taxon>Bacteria</taxon>
        <taxon>Bacillati</taxon>
        <taxon>Actinomycetota</taxon>
        <taxon>Actinomycetes</taxon>
        <taxon>Micrococcales</taxon>
        <taxon>Microbacteriaceae</taxon>
        <taxon>Salinibacterium</taxon>
    </lineage>
</organism>
<feature type="region of interest" description="Disordered" evidence="1">
    <location>
        <begin position="1"/>
        <end position="79"/>
    </location>
</feature>
<feature type="region of interest" description="Disordered" evidence="1">
    <location>
        <begin position="126"/>
        <end position="151"/>
    </location>
</feature>
<keyword evidence="3" id="KW-1185">Reference proteome</keyword>
<dbReference type="EMBL" id="OCST01000001">
    <property type="protein sequence ID" value="SOE53178.1"/>
    <property type="molecule type" value="Genomic_DNA"/>
</dbReference>
<dbReference type="AlphaFoldDB" id="A0A2C8YRK3"/>
<evidence type="ECO:0008006" key="4">
    <source>
        <dbReference type="Google" id="ProtNLM"/>
    </source>
</evidence>